<evidence type="ECO:0000256" key="4">
    <source>
        <dbReference type="ARBA" id="ARBA00022723"/>
    </source>
</evidence>
<evidence type="ECO:0000313" key="13">
    <source>
        <dbReference type="Proteomes" id="UP000677054"/>
    </source>
</evidence>
<dbReference type="EMBL" id="LR909867">
    <property type="protein sequence ID" value="CAD7254541.1"/>
    <property type="molecule type" value="Genomic_DNA"/>
</dbReference>
<evidence type="ECO:0000259" key="11">
    <source>
        <dbReference type="PROSITE" id="PS50011"/>
    </source>
</evidence>
<dbReference type="PROSITE" id="PS50011">
    <property type="entry name" value="PROTEIN_KINASE_DOM"/>
    <property type="match status" value="1"/>
</dbReference>
<dbReference type="InterPro" id="IPR000719">
    <property type="entry name" value="Prot_kinase_dom"/>
</dbReference>
<dbReference type="GO" id="GO:0005524">
    <property type="term" value="F:ATP binding"/>
    <property type="evidence" value="ECO:0007669"/>
    <property type="project" value="UniProtKB-KW"/>
</dbReference>
<evidence type="ECO:0000256" key="8">
    <source>
        <dbReference type="ARBA" id="ARBA00022842"/>
    </source>
</evidence>
<evidence type="ECO:0000256" key="1">
    <source>
        <dbReference type="ARBA" id="ARBA00001946"/>
    </source>
</evidence>
<feature type="region of interest" description="Disordered" evidence="10">
    <location>
        <begin position="16"/>
        <end position="38"/>
    </location>
</feature>
<dbReference type="PANTHER" id="PTHR24346:SF102">
    <property type="entry name" value="TESTIS-SPECIFIC SERINE_THREONINE-PROTEIN KINASE 1"/>
    <property type="match status" value="1"/>
</dbReference>
<keyword evidence="4" id="KW-0479">Metal-binding</keyword>
<dbReference type="SUPFAM" id="SSF56112">
    <property type="entry name" value="Protein kinase-like (PK-like)"/>
    <property type="match status" value="1"/>
</dbReference>
<keyword evidence="8" id="KW-0460">Magnesium</keyword>
<evidence type="ECO:0000256" key="2">
    <source>
        <dbReference type="ARBA" id="ARBA00022473"/>
    </source>
</evidence>
<dbReference type="GO" id="GO:0035556">
    <property type="term" value="P:intracellular signal transduction"/>
    <property type="evidence" value="ECO:0007669"/>
    <property type="project" value="TreeGrafter"/>
</dbReference>
<feature type="compositionally biased region" description="Basic residues" evidence="10">
    <location>
        <begin position="115"/>
        <end position="125"/>
    </location>
</feature>
<evidence type="ECO:0000256" key="9">
    <source>
        <dbReference type="ARBA" id="ARBA00022871"/>
    </source>
</evidence>
<dbReference type="GO" id="GO:0030154">
    <property type="term" value="P:cell differentiation"/>
    <property type="evidence" value="ECO:0007669"/>
    <property type="project" value="UniProtKB-KW"/>
</dbReference>
<dbReference type="EMBL" id="CAJPEV010010349">
    <property type="protein sequence ID" value="CAG0905966.1"/>
    <property type="molecule type" value="Genomic_DNA"/>
</dbReference>
<reference evidence="12" key="1">
    <citation type="submission" date="2020-11" db="EMBL/GenBank/DDBJ databases">
        <authorList>
            <person name="Tran Van P."/>
        </authorList>
    </citation>
    <scope>NUCLEOTIDE SEQUENCE</scope>
</reference>
<dbReference type="Pfam" id="PF00069">
    <property type="entry name" value="Pkinase"/>
    <property type="match status" value="1"/>
</dbReference>
<feature type="compositionally biased region" description="Basic and acidic residues" evidence="10">
    <location>
        <begin position="260"/>
        <end position="272"/>
    </location>
</feature>
<feature type="region of interest" description="Disordered" evidence="10">
    <location>
        <begin position="98"/>
        <end position="131"/>
    </location>
</feature>
<dbReference type="OrthoDB" id="40902at2759"/>
<keyword evidence="7" id="KW-0067">ATP-binding</keyword>
<keyword evidence="5" id="KW-0547">Nucleotide-binding</keyword>
<sequence>FRFALRRFALVTLLGNPLRSPSRKSPSRKSPSRKSPSRKFIFFLPPSLRRETLSKRRSFLRLRKVARQSWQFVQHQSPEKMKPMGNQPIRKAPMLVKSMGERSHRTGNRSVSGHRSQRYHSRHANRSPANGDIHEAERLGGFFLLPFSRLAVLTRFLDVLQQPRRQYSEMFALGRLGYTLGRFLGAGSYGLDREATYTDQDGMETPLACKIMDKRTVSASFAETYIPRELSVLRRMSHPKVVRIHSIGVRPQSTSWVLSAERRSAGDAEPRRPQGQQERSGSHLVLAGVYRDLRTCHRDLKCENLLVLAADSLKIIDFNFTKNSSEDLSETYCGTPVYSAPEILAGVPYETPKVDLWSMRPLHDRPKA</sequence>
<dbReference type="GO" id="GO:0050321">
    <property type="term" value="F:tau-protein kinase activity"/>
    <property type="evidence" value="ECO:0007669"/>
    <property type="project" value="TreeGrafter"/>
</dbReference>
<dbReference type="Proteomes" id="UP000677054">
    <property type="component" value="Unassembled WGS sequence"/>
</dbReference>
<dbReference type="GO" id="GO:0007283">
    <property type="term" value="P:spermatogenesis"/>
    <property type="evidence" value="ECO:0007669"/>
    <property type="project" value="UniProtKB-KW"/>
</dbReference>
<evidence type="ECO:0000256" key="7">
    <source>
        <dbReference type="ARBA" id="ARBA00022840"/>
    </source>
</evidence>
<dbReference type="Gene3D" id="1.10.510.10">
    <property type="entry name" value="Transferase(Phosphotransferase) domain 1"/>
    <property type="match status" value="1"/>
</dbReference>
<feature type="domain" description="Protein kinase" evidence="11">
    <location>
        <begin position="178"/>
        <end position="368"/>
    </location>
</feature>
<dbReference type="GO" id="GO:0046872">
    <property type="term" value="F:metal ion binding"/>
    <property type="evidence" value="ECO:0007669"/>
    <property type="project" value="UniProtKB-KW"/>
</dbReference>
<dbReference type="InterPro" id="IPR011009">
    <property type="entry name" value="Kinase-like_dom_sf"/>
</dbReference>
<evidence type="ECO:0000256" key="6">
    <source>
        <dbReference type="ARBA" id="ARBA00022782"/>
    </source>
</evidence>
<keyword evidence="2" id="KW-0217">Developmental protein</keyword>
<dbReference type="GO" id="GO:0000226">
    <property type="term" value="P:microtubule cytoskeleton organization"/>
    <property type="evidence" value="ECO:0007669"/>
    <property type="project" value="TreeGrafter"/>
</dbReference>
<protein>
    <recommendedName>
        <fullName evidence="11">Protein kinase domain-containing protein</fullName>
    </recommendedName>
</protein>
<feature type="non-terminal residue" evidence="12">
    <location>
        <position position="1"/>
    </location>
</feature>
<dbReference type="PANTHER" id="PTHR24346">
    <property type="entry name" value="MAP/MICROTUBULE AFFINITY-REGULATING KINASE"/>
    <property type="match status" value="1"/>
</dbReference>
<gene>
    <name evidence="12" type="ORF">DSTB1V02_LOCUS14287</name>
</gene>
<feature type="non-terminal residue" evidence="12">
    <location>
        <position position="368"/>
    </location>
</feature>
<dbReference type="SMART" id="SM00220">
    <property type="entry name" value="S_TKc"/>
    <property type="match status" value="1"/>
</dbReference>
<evidence type="ECO:0000313" key="12">
    <source>
        <dbReference type="EMBL" id="CAD7254541.1"/>
    </source>
</evidence>
<dbReference type="AlphaFoldDB" id="A0A7R9AHR5"/>
<evidence type="ECO:0000256" key="5">
    <source>
        <dbReference type="ARBA" id="ARBA00022741"/>
    </source>
</evidence>
<accession>A0A7R9AHR5</accession>
<name>A0A7R9AHR5_9CRUS</name>
<keyword evidence="13" id="KW-1185">Reference proteome</keyword>
<proteinExistence type="predicted"/>
<evidence type="ECO:0000256" key="3">
    <source>
        <dbReference type="ARBA" id="ARBA00022553"/>
    </source>
</evidence>
<organism evidence="12">
    <name type="scientific">Darwinula stevensoni</name>
    <dbReference type="NCBI Taxonomy" id="69355"/>
    <lineage>
        <taxon>Eukaryota</taxon>
        <taxon>Metazoa</taxon>
        <taxon>Ecdysozoa</taxon>
        <taxon>Arthropoda</taxon>
        <taxon>Crustacea</taxon>
        <taxon>Oligostraca</taxon>
        <taxon>Ostracoda</taxon>
        <taxon>Podocopa</taxon>
        <taxon>Podocopida</taxon>
        <taxon>Darwinulocopina</taxon>
        <taxon>Darwinuloidea</taxon>
        <taxon>Darwinulidae</taxon>
        <taxon>Darwinula</taxon>
    </lineage>
</organism>
<dbReference type="Gene3D" id="3.30.200.20">
    <property type="entry name" value="Phosphorylase Kinase, domain 1"/>
    <property type="match status" value="1"/>
</dbReference>
<keyword evidence="6" id="KW-0221">Differentiation</keyword>
<comment type="cofactor">
    <cofactor evidence="1">
        <name>Mg(2+)</name>
        <dbReference type="ChEBI" id="CHEBI:18420"/>
    </cofactor>
</comment>
<feature type="compositionally biased region" description="Basic residues" evidence="10">
    <location>
        <begin position="21"/>
        <end position="37"/>
    </location>
</feature>
<dbReference type="GO" id="GO:0005737">
    <property type="term" value="C:cytoplasm"/>
    <property type="evidence" value="ECO:0007669"/>
    <property type="project" value="TreeGrafter"/>
</dbReference>
<feature type="region of interest" description="Disordered" evidence="10">
    <location>
        <begin position="259"/>
        <end position="280"/>
    </location>
</feature>
<keyword evidence="9" id="KW-0744">Spermatogenesis</keyword>
<keyword evidence="3" id="KW-0597">Phosphoprotein</keyword>
<evidence type="ECO:0000256" key="10">
    <source>
        <dbReference type="SAM" id="MobiDB-lite"/>
    </source>
</evidence>